<dbReference type="EMBL" id="JAJFAZ020000008">
    <property type="protein sequence ID" value="KAI5315876.1"/>
    <property type="molecule type" value="Genomic_DNA"/>
</dbReference>
<proteinExistence type="predicted"/>
<dbReference type="SUPFAM" id="SSF56672">
    <property type="entry name" value="DNA/RNA polymerases"/>
    <property type="match status" value="1"/>
</dbReference>
<dbReference type="PANTHER" id="PTHR11439">
    <property type="entry name" value="GAG-POL-RELATED RETROTRANSPOSON"/>
    <property type="match status" value="1"/>
</dbReference>
<evidence type="ECO:0000259" key="3">
    <source>
        <dbReference type="Pfam" id="PF25597"/>
    </source>
</evidence>
<comment type="caution">
    <text evidence="4">The sequence shown here is derived from an EMBL/GenBank/DDBJ whole genome shotgun (WGS) entry which is preliminary data.</text>
</comment>
<dbReference type="InterPro" id="IPR043502">
    <property type="entry name" value="DNA/RNA_pol_sf"/>
</dbReference>
<sequence length="871" mass="97612">MGDHPGKLLRELPETNPCGTLSSGPRADNIVLGVGSPQLGRGLLGAHWLRSLREAQSGQYRATAEPVRGVTVWYQSHSAVWCECVDEDVGLLKGVDYKIPHQPNGEGVMCLIWHTRIHLARGLVGAHWLRVRRNSKVKRVGGWSNPRMGDHPGKLLRELPETNPCGTLSSGPRADNIVLGVGSPQLGRGLLGAHWLRSCKNSEVKRVGGWSNPRMGDHPGKLLPSNRDKLDSRAIKCAFLGYSTTQKGYKCYDVKQRRVLISRDVKFDESKSFFEKTSENNPQGEQLSNGIPLPLIETDLFPCSSNDIPDENFFPQHNDEHRAESPNGVQTEINGESEVNVIAAPRRNPIREQHQPARLKDYITFASRYPIENYISSANVSLSHAAFLSNISKYCEPSSFEEANSQSVWRDAMREELQALDENCTWSIVKLPQGKRAVGCKWVYKTKFKSDGSLERHKARLVAKGFTQTFGVDYKETFAPVAKMNTVRVLLSVAVNNDWPLFQMDVKNAFLHGELEEEVYMSLPPGHPQEKQEGMVCKLHKAIYGLKQSPRAWYAKLSSVLESVKFQRSSADSSLFVKDENGSKLIVLIYVDDIIITGSNLAEITKLKLFLHQKFAIKDLGSLKYFLGIEIAASRKGLFLNQRKYVLDLLKETRMMETKPIANPIDVKKKLGLDGELLSDVGYYQRLVGKLIYLTITRPDIAHAVSLVSQHMHAPRTTHLQAVKRILRYLKGSPGRGILMKKNGNTNIIGYSDADWAGCTVDRKSTTGYCTFVGGNLVTWKSKKQNVIARSSAEAEYRAMASLTCELIWLRSLLNDLGFTDPEPMTLFCDNQAAIHIAANPVFHERTKHIEVDCHFVREKVQSNIIRTAFI</sequence>
<dbReference type="InterPro" id="IPR057670">
    <property type="entry name" value="SH3_retrovirus"/>
</dbReference>
<dbReference type="Proteomes" id="UP001054821">
    <property type="component" value="Chromosome 8"/>
</dbReference>
<evidence type="ECO:0000313" key="4">
    <source>
        <dbReference type="EMBL" id="KAI5315876.1"/>
    </source>
</evidence>
<evidence type="ECO:0000259" key="2">
    <source>
        <dbReference type="Pfam" id="PF07727"/>
    </source>
</evidence>
<dbReference type="Pfam" id="PF07727">
    <property type="entry name" value="RVT_2"/>
    <property type="match status" value="1"/>
</dbReference>
<organism evidence="4 5">
    <name type="scientific">Prunus dulcis</name>
    <name type="common">Almond</name>
    <name type="synonym">Amygdalus dulcis</name>
    <dbReference type="NCBI Taxonomy" id="3755"/>
    <lineage>
        <taxon>Eukaryota</taxon>
        <taxon>Viridiplantae</taxon>
        <taxon>Streptophyta</taxon>
        <taxon>Embryophyta</taxon>
        <taxon>Tracheophyta</taxon>
        <taxon>Spermatophyta</taxon>
        <taxon>Magnoliopsida</taxon>
        <taxon>eudicotyledons</taxon>
        <taxon>Gunneridae</taxon>
        <taxon>Pentapetalae</taxon>
        <taxon>rosids</taxon>
        <taxon>fabids</taxon>
        <taxon>Rosales</taxon>
        <taxon>Rosaceae</taxon>
        <taxon>Amygdaloideae</taxon>
        <taxon>Amygdaleae</taxon>
        <taxon>Prunus</taxon>
    </lineage>
</organism>
<evidence type="ECO:0000256" key="1">
    <source>
        <dbReference type="SAM" id="MobiDB-lite"/>
    </source>
</evidence>
<dbReference type="AlphaFoldDB" id="A0AAD4YNP3"/>
<feature type="compositionally biased region" description="Basic and acidic residues" evidence="1">
    <location>
        <begin position="1"/>
        <end position="13"/>
    </location>
</feature>
<dbReference type="Pfam" id="PF25597">
    <property type="entry name" value="SH3_retrovirus"/>
    <property type="match status" value="1"/>
</dbReference>
<dbReference type="InterPro" id="IPR013103">
    <property type="entry name" value="RVT_2"/>
</dbReference>
<name>A0AAD4YNP3_PRUDU</name>
<dbReference type="CDD" id="cd09272">
    <property type="entry name" value="RNase_HI_RT_Ty1"/>
    <property type="match status" value="1"/>
</dbReference>
<reference evidence="4 5" key="1">
    <citation type="journal article" date="2022" name="G3 (Bethesda)">
        <title>Whole-genome sequence and methylome profiling of the almond [Prunus dulcis (Mill.) D.A. Webb] cultivar 'Nonpareil'.</title>
        <authorList>
            <person name="D'Amico-Willman K.M."/>
            <person name="Ouma W.Z."/>
            <person name="Meulia T."/>
            <person name="Sideli G.M."/>
            <person name="Gradziel T.M."/>
            <person name="Fresnedo-Ramirez J."/>
        </authorList>
    </citation>
    <scope>NUCLEOTIDE SEQUENCE [LARGE SCALE GENOMIC DNA]</scope>
    <source>
        <strain evidence="4">Clone GOH B32 T37-40</strain>
    </source>
</reference>
<feature type="domain" description="Retroviral polymerase SH3-like" evidence="3">
    <location>
        <begin position="224"/>
        <end position="279"/>
    </location>
</feature>
<feature type="region of interest" description="Disordered" evidence="1">
    <location>
        <begin position="1"/>
        <end position="21"/>
    </location>
</feature>
<dbReference type="PANTHER" id="PTHR11439:SF467">
    <property type="entry name" value="INTEGRASE CATALYTIC DOMAIN-CONTAINING PROTEIN"/>
    <property type="match status" value="1"/>
</dbReference>
<feature type="domain" description="Reverse transcriptase Ty1/copia-type" evidence="2">
    <location>
        <begin position="424"/>
        <end position="665"/>
    </location>
</feature>
<keyword evidence="5" id="KW-1185">Reference proteome</keyword>
<evidence type="ECO:0000313" key="5">
    <source>
        <dbReference type="Proteomes" id="UP001054821"/>
    </source>
</evidence>
<protein>
    <submittedName>
        <fullName evidence="4">Uncharacterized protein</fullName>
    </submittedName>
</protein>
<accession>A0AAD4YNP3</accession>
<gene>
    <name evidence="4" type="ORF">L3X38_045052</name>
</gene>